<evidence type="ECO:0000313" key="1">
    <source>
        <dbReference type="EMBL" id="QLH80934.1"/>
    </source>
</evidence>
<evidence type="ECO:0000313" key="2">
    <source>
        <dbReference type="Proteomes" id="UP000509346"/>
    </source>
</evidence>
<reference evidence="1 2" key="1">
    <citation type="submission" date="2020-07" db="EMBL/GenBank/DDBJ databases">
        <title>Halosimplex litoreum sp. nov. and Halosimplex rubrum sp. nov., isolated from different salt environments.</title>
        <authorList>
            <person name="Cui H."/>
        </authorList>
    </citation>
    <scope>NUCLEOTIDE SEQUENCE [LARGE SCALE GENOMIC DNA]</scope>
    <source>
        <strain evidence="1 2">R2</strain>
    </source>
</reference>
<organism evidence="1 2">
    <name type="scientific">Halosimplex pelagicum</name>
    <dbReference type="NCBI Taxonomy" id="869886"/>
    <lineage>
        <taxon>Archaea</taxon>
        <taxon>Methanobacteriati</taxon>
        <taxon>Methanobacteriota</taxon>
        <taxon>Stenosarchaea group</taxon>
        <taxon>Halobacteria</taxon>
        <taxon>Halobacteriales</taxon>
        <taxon>Haloarculaceae</taxon>
        <taxon>Halosimplex</taxon>
    </lineage>
</organism>
<protein>
    <submittedName>
        <fullName evidence="1">Uncharacterized protein</fullName>
    </submittedName>
</protein>
<dbReference type="EMBL" id="CP058909">
    <property type="protein sequence ID" value="QLH80934.1"/>
    <property type="molecule type" value="Genomic_DNA"/>
</dbReference>
<keyword evidence="2" id="KW-1185">Reference proteome</keyword>
<proteinExistence type="predicted"/>
<accession>A0A7D5TSW8</accession>
<dbReference type="Proteomes" id="UP000509346">
    <property type="component" value="Chromosome"/>
</dbReference>
<gene>
    <name evidence="1" type="ORF">HZS54_04460</name>
</gene>
<dbReference type="OrthoDB" id="372936at2157"/>
<dbReference type="AlphaFoldDB" id="A0A7D5TSW8"/>
<dbReference type="GeneID" id="56081815"/>
<dbReference type="SUPFAM" id="SSF55945">
    <property type="entry name" value="TATA-box binding protein-like"/>
    <property type="match status" value="1"/>
</dbReference>
<dbReference type="RefSeq" id="WP_179920750.1">
    <property type="nucleotide sequence ID" value="NZ_CP058909.1"/>
</dbReference>
<sequence>MSEDADRFPRDPRRTLLVDNVRVETEVDFLVPPAETFATVDWIDERAETDDGFGAAVHELDDEGVVRFYTSGMIDCIDVDDPVGACTALGSAVERLRESGVVSERRYDRRISNMSATAVLGVPVRLNRLYHLLPVPKGDVQPPDEGSNSLDVVVESDAVPIERYNDERDLDSMTMRVSVFGTGTIQIKGARHPDMLEWAVSFVAESVTPECLGADARLST</sequence>
<dbReference type="KEGG" id="hpel:HZS54_04460"/>
<name>A0A7D5TSW8_9EURY</name>